<comment type="subcellular location">
    <subcellularLocation>
        <location evidence="9">Cell inner membrane</location>
        <topology evidence="9">Single-pass type II membrane protein</topology>
    </subcellularLocation>
    <subcellularLocation>
        <location evidence="1">Membrane</location>
    </subcellularLocation>
    <text evidence="9">Localizes to the division septum.</text>
</comment>
<dbReference type="GO" id="GO:0090529">
    <property type="term" value="P:cell septum assembly"/>
    <property type="evidence" value="ECO:0007669"/>
    <property type="project" value="InterPro"/>
</dbReference>
<keyword evidence="4 9" id="KW-0132">Cell division</keyword>
<dbReference type="AlphaFoldDB" id="A0A1H6F9Z0"/>
<evidence type="ECO:0000256" key="7">
    <source>
        <dbReference type="ARBA" id="ARBA00023136"/>
    </source>
</evidence>
<comment type="function">
    <text evidence="9">Essential cell division protein. May link together the upstream cell division proteins, which are predominantly cytoplasmic, with the downstream cell division proteins, which are predominantly periplasmic. May control correct divisome assembly.</text>
</comment>
<evidence type="ECO:0000256" key="9">
    <source>
        <dbReference type="HAMAP-Rule" id="MF_00911"/>
    </source>
</evidence>
<evidence type="ECO:0000256" key="4">
    <source>
        <dbReference type="ARBA" id="ARBA00022618"/>
    </source>
</evidence>
<feature type="domain" description="POTRA" evidence="10">
    <location>
        <begin position="65"/>
        <end position="144"/>
    </location>
</feature>
<keyword evidence="5 9" id="KW-0812">Transmembrane</keyword>
<dbReference type="PROSITE" id="PS51779">
    <property type="entry name" value="POTRA"/>
    <property type="match status" value="1"/>
</dbReference>
<dbReference type="InterPro" id="IPR013685">
    <property type="entry name" value="POTRA_FtsQ_type"/>
</dbReference>
<keyword evidence="3 9" id="KW-0997">Cell inner membrane</keyword>
<dbReference type="Gene3D" id="3.10.20.310">
    <property type="entry name" value="membrane protein fhac"/>
    <property type="match status" value="1"/>
</dbReference>
<name>A0A1H6F9Z0_9GAMM</name>
<dbReference type="GO" id="GO:0043093">
    <property type="term" value="P:FtsZ-dependent cytokinesis"/>
    <property type="evidence" value="ECO:0007669"/>
    <property type="project" value="UniProtKB-UniRule"/>
</dbReference>
<keyword evidence="8 9" id="KW-0131">Cell cycle</keyword>
<dbReference type="RefSeq" id="WP_103920014.1">
    <property type="nucleotide sequence ID" value="NZ_FMSV02000440.1"/>
</dbReference>
<evidence type="ECO:0000259" key="10">
    <source>
        <dbReference type="PROSITE" id="PS51779"/>
    </source>
</evidence>
<keyword evidence="6 9" id="KW-1133">Transmembrane helix</keyword>
<organism evidence="11 12">
    <name type="scientific">Candidatus Venteria ishoeyi</name>
    <dbReference type="NCBI Taxonomy" id="1899563"/>
    <lineage>
        <taxon>Bacteria</taxon>
        <taxon>Pseudomonadati</taxon>
        <taxon>Pseudomonadota</taxon>
        <taxon>Gammaproteobacteria</taxon>
        <taxon>Thiotrichales</taxon>
        <taxon>Thiotrichaceae</taxon>
        <taxon>Venteria</taxon>
    </lineage>
</organism>
<feature type="transmembrane region" description="Helical" evidence="9">
    <location>
        <begin position="38"/>
        <end position="59"/>
    </location>
</feature>
<dbReference type="Pfam" id="PF08478">
    <property type="entry name" value="POTRA_1"/>
    <property type="match status" value="1"/>
</dbReference>
<keyword evidence="7 9" id="KW-0472">Membrane</keyword>
<dbReference type="InterPro" id="IPR005548">
    <property type="entry name" value="Cell_div_FtsQ/DivIB_C"/>
</dbReference>
<dbReference type="EMBL" id="FMSV02000440">
    <property type="protein sequence ID" value="SEH06191.1"/>
    <property type="molecule type" value="Genomic_DNA"/>
</dbReference>
<accession>A0A1H6F9Z0</accession>
<protein>
    <recommendedName>
        <fullName evidence="9">Cell division protein FtsQ</fullName>
    </recommendedName>
</protein>
<reference evidence="11 12" key="1">
    <citation type="submission" date="2016-10" db="EMBL/GenBank/DDBJ databases">
        <authorList>
            <person name="de Groot N.N."/>
        </authorList>
    </citation>
    <scope>NUCLEOTIDE SEQUENCE [LARGE SCALE GENOMIC DNA]</scope>
    <source>
        <strain evidence="11">MBHS1</strain>
    </source>
</reference>
<proteinExistence type="inferred from homology"/>
<dbReference type="Pfam" id="PF03799">
    <property type="entry name" value="FtsQ_DivIB_C"/>
    <property type="match status" value="1"/>
</dbReference>
<gene>
    <name evidence="9 11" type="primary">ftsQ</name>
    <name evidence="11" type="ORF">MBHS_02046</name>
</gene>
<evidence type="ECO:0000256" key="3">
    <source>
        <dbReference type="ARBA" id="ARBA00022519"/>
    </source>
</evidence>
<evidence type="ECO:0000313" key="11">
    <source>
        <dbReference type="EMBL" id="SEH06191.1"/>
    </source>
</evidence>
<evidence type="ECO:0000256" key="2">
    <source>
        <dbReference type="ARBA" id="ARBA00022475"/>
    </source>
</evidence>
<sequence length="286" mass="32870">MNASRKPTKTVTISPRRQAAYRKKNTHGIKPGYMLTRLFSVFLLSLLAVSLSWFGWHWLQQSQYLTIRHIVLEAVQADGKPSAQLLHYVDKQQLQKVVANHVQGNLLTVDMQAIQQAVAQLPWIKQVHIRRRWPDTLSFQIQEYHPLAYWQGDDEAAQGILDRDGQIFTLPQTYALPALPLLSGGQSSIPALLMQYKILSPLLEQAGLPVQKLSQNHQHNWQLQVANGSSQGLKIILGYSQHPDGLKQRIKRFIKYWSQKPQKIKNELEYADLRYQTGLVVKWKKL</sequence>
<dbReference type="PANTHER" id="PTHR35851:SF1">
    <property type="entry name" value="CELL DIVISION PROTEIN FTSQ"/>
    <property type="match status" value="1"/>
</dbReference>
<dbReference type="InterPro" id="IPR045335">
    <property type="entry name" value="FtsQ_C_sf"/>
</dbReference>
<dbReference type="PANTHER" id="PTHR35851">
    <property type="entry name" value="CELL DIVISION PROTEIN FTSQ"/>
    <property type="match status" value="1"/>
</dbReference>
<comment type="subunit">
    <text evidence="9">Part of a complex composed of FtsB, FtsL and FtsQ.</text>
</comment>
<dbReference type="Proteomes" id="UP000236724">
    <property type="component" value="Unassembled WGS sequence"/>
</dbReference>
<dbReference type="GO" id="GO:0032153">
    <property type="term" value="C:cell division site"/>
    <property type="evidence" value="ECO:0007669"/>
    <property type="project" value="UniProtKB-UniRule"/>
</dbReference>
<evidence type="ECO:0000256" key="8">
    <source>
        <dbReference type="ARBA" id="ARBA00023306"/>
    </source>
</evidence>
<keyword evidence="2 9" id="KW-1003">Cell membrane</keyword>
<evidence type="ECO:0000256" key="5">
    <source>
        <dbReference type="ARBA" id="ARBA00022692"/>
    </source>
</evidence>
<dbReference type="InterPro" id="IPR026579">
    <property type="entry name" value="FtsQ"/>
</dbReference>
<dbReference type="HAMAP" id="MF_00911">
    <property type="entry name" value="FtsQ_subfam"/>
    <property type="match status" value="1"/>
</dbReference>
<dbReference type="GO" id="GO:0005886">
    <property type="term" value="C:plasma membrane"/>
    <property type="evidence" value="ECO:0007669"/>
    <property type="project" value="UniProtKB-SubCell"/>
</dbReference>
<evidence type="ECO:0000256" key="6">
    <source>
        <dbReference type="ARBA" id="ARBA00022989"/>
    </source>
</evidence>
<dbReference type="InterPro" id="IPR034746">
    <property type="entry name" value="POTRA"/>
</dbReference>
<dbReference type="Gene3D" id="3.40.50.11690">
    <property type="entry name" value="Cell division protein FtsQ/DivIB"/>
    <property type="match status" value="1"/>
</dbReference>
<keyword evidence="12" id="KW-1185">Reference proteome</keyword>
<dbReference type="OrthoDB" id="9790370at2"/>
<evidence type="ECO:0000313" key="12">
    <source>
        <dbReference type="Proteomes" id="UP000236724"/>
    </source>
</evidence>
<comment type="similarity">
    <text evidence="9">Belongs to the FtsQ/DivIB family. FtsQ subfamily.</text>
</comment>
<evidence type="ECO:0000256" key="1">
    <source>
        <dbReference type="ARBA" id="ARBA00004370"/>
    </source>
</evidence>